<dbReference type="PANTHER" id="PTHR10698">
    <property type="entry name" value="V-TYPE PROTON ATPASE SUBUNIT H"/>
    <property type="match status" value="1"/>
</dbReference>
<dbReference type="Pfam" id="PF03224">
    <property type="entry name" value="V-ATPase_H_N"/>
    <property type="match status" value="1"/>
</dbReference>
<protein>
    <recommendedName>
        <fullName evidence="5">V-type proton ATPase subunit H</fullName>
    </recommendedName>
</protein>
<dbReference type="InterPro" id="IPR011987">
    <property type="entry name" value="ATPase_V1-cplx_hsu_C"/>
</dbReference>
<dbReference type="PIRSF" id="PIRSF032184">
    <property type="entry name" value="ATPase_V1_H"/>
    <property type="match status" value="1"/>
</dbReference>
<sequence length="480" mass="53698">MSLDPPAYILSLQNNIRARPISWEGAVRAKTITDSDLKKIKAIDKVRKEQRKQTIEADTDTYTTLLLGNGETKSIFESAAKRLDILQYMLVLTGDLIEDIPALVESLVKHPHPYKPLLPLLKQSNNAEDPIPLLTSAVLSSLMSRALVAQPKSTPEIDEALPKVYSYIAALSNTSDSNLQDIAVQEYSALLRTLKSRQQFWEQRKETLSPLIDVLRNATGGRDSDSTLYNGGSSGSIRSAESSKMGGGVGLQLLYHILMVIWQLSFEGRLVGKGLDEEHDIIPLYAQLVRLSPKEKTTRLLLGTLYNLLSYNKSSLMPAAASAKLPTVLSNLKTRHFTDQDLLEDLESLITMMDEFTSSQTTLDEYAAEVQSGHLRWSPPHKNGDFWRENARAIIENDNGGLCKKLAEIMSKDWSNDKQVLAIGCNDVAFLVKQCPEKRQALEKFGLKIRVMGLMQDENESVRWESLRAVGEFLRYNFDA</sequence>
<dbReference type="InterPro" id="IPR038497">
    <property type="entry name" value="ATPase_V1-cplx_hsu_C_sf"/>
</dbReference>
<dbReference type="Proteomes" id="UP000310066">
    <property type="component" value="Unassembled WGS sequence"/>
</dbReference>
<dbReference type="InterPro" id="IPR016024">
    <property type="entry name" value="ARM-type_fold"/>
</dbReference>
<dbReference type="PANTHER" id="PTHR10698:SF0">
    <property type="entry name" value="V-TYPE PROTON ATPASE SUBUNIT H"/>
    <property type="match status" value="1"/>
</dbReference>
<dbReference type="FunFam" id="1.25.10.10:FF:000326">
    <property type="entry name" value="V-type proton ATPase subunit H"/>
    <property type="match status" value="1"/>
</dbReference>
<evidence type="ECO:0000256" key="5">
    <source>
        <dbReference type="PIRNR" id="PIRNR032184"/>
    </source>
</evidence>
<name>A0A4U0UV28_9PEZI</name>
<dbReference type="OrthoDB" id="10263554at2759"/>
<dbReference type="AlphaFoldDB" id="A0A4U0UV28"/>
<dbReference type="Gene3D" id="1.25.10.10">
    <property type="entry name" value="Leucine-rich Repeat Variant"/>
    <property type="match status" value="1"/>
</dbReference>
<evidence type="ECO:0000259" key="6">
    <source>
        <dbReference type="Pfam" id="PF11698"/>
    </source>
</evidence>
<comment type="subunit">
    <text evidence="5">V-ATPase is a heteromultimeric enzyme made up of two complexes: the ATP-hydrolytic V1 complex and the proton translocation V0 complex.</text>
</comment>
<evidence type="ECO:0000256" key="2">
    <source>
        <dbReference type="ARBA" id="ARBA00022448"/>
    </source>
</evidence>
<dbReference type="STRING" id="329885.A0A4U0UV28"/>
<evidence type="ECO:0000313" key="7">
    <source>
        <dbReference type="EMBL" id="TKA39452.1"/>
    </source>
</evidence>
<dbReference type="GO" id="GO:0000221">
    <property type="term" value="C:vacuolar proton-transporting V-type ATPase, V1 domain"/>
    <property type="evidence" value="ECO:0007669"/>
    <property type="project" value="UniProtKB-UniRule"/>
</dbReference>
<evidence type="ECO:0000256" key="3">
    <source>
        <dbReference type="ARBA" id="ARBA00022781"/>
    </source>
</evidence>
<comment type="function">
    <text evidence="5">Subunit of the V1 complex of vacuolar(H+)-ATPase (V-ATPase), a multisubunit enzyme composed of a peripheral complex (V1) that hydrolyzes ATP and a membrane integral complex (V0) that translocates protons. V-ATPase is responsible for acidifying and maintaining the pH of intracellular compartments.</text>
</comment>
<evidence type="ECO:0000313" key="8">
    <source>
        <dbReference type="Proteomes" id="UP000310066"/>
    </source>
</evidence>
<dbReference type="GO" id="GO:0046961">
    <property type="term" value="F:proton-transporting ATPase activity, rotational mechanism"/>
    <property type="evidence" value="ECO:0007669"/>
    <property type="project" value="UniProtKB-UniRule"/>
</dbReference>
<dbReference type="GO" id="GO:0000329">
    <property type="term" value="C:fungal-type vacuole membrane"/>
    <property type="evidence" value="ECO:0007669"/>
    <property type="project" value="TreeGrafter"/>
</dbReference>
<comment type="caution">
    <text evidence="7">The sequence shown here is derived from an EMBL/GenBank/DDBJ whole genome shotgun (WGS) entry which is preliminary data.</text>
</comment>
<dbReference type="Gene3D" id="1.25.40.150">
    <property type="entry name" value="V-type ATPase, subunit H, C-terminal domain"/>
    <property type="match status" value="1"/>
</dbReference>
<gene>
    <name evidence="7" type="ORF">B0A54_10471</name>
</gene>
<dbReference type="EMBL" id="NAJP01000039">
    <property type="protein sequence ID" value="TKA39452.1"/>
    <property type="molecule type" value="Genomic_DNA"/>
</dbReference>
<comment type="similarity">
    <text evidence="1 5">Belongs to the V-ATPase H subunit family.</text>
</comment>
<proteinExistence type="inferred from homology"/>
<dbReference type="SUPFAM" id="SSF48371">
    <property type="entry name" value="ARM repeat"/>
    <property type="match status" value="1"/>
</dbReference>
<dbReference type="FunFam" id="1.25.40.150:FF:000002">
    <property type="entry name" value="V-type proton ATPase subunit H"/>
    <property type="match status" value="1"/>
</dbReference>
<reference evidence="7 8" key="1">
    <citation type="submission" date="2017-03" db="EMBL/GenBank/DDBJ databases">
        <title>Genomes of endolithic fungi from Antarctica.</title>
        <authorList>
            <person name="Coleine C."/>
            <person name="Masonjones S."/>
            <person name="Stajich J.E."/>
        </authorList>
    </citation>
    <scope>NUCLEOTIDE SEQUENCE [LARGE SCALE GENOMIC DNA]</scope>
    <source>
        <strain evidence="7 8">CCFEE 5311</strain>
    </source>
</reference>
<evidence type="ECO:0000256" key="1">
    <source>
        <dbReference type="ARBA" id="ARBA00008613"/>
    </source>
</evidence>
<evidence type="ECO:0000256" key="4">
    <source>
        <dbReference type="ARBA" id="ARBA00023065"/>
    </source>
</evidence>
<keyword evidence="2 5" id="KW-0813">Transport</keyword>
<feature type="domain" description="ATPase V1 complex subunit H C-terminal" evidence="6">
    <location>
        <begin position="360"/>
        <end position="478"/>
    </location>
</feature>
<keyword evidence="3 5" id="KW-0375">Hydrogen ion transport</keyword>
<dbReference type="InterPro" id="IPR004908">
    <property type="entry name" value="ATPase_V1-cplx_hsu"/>
</dbReference>
<dbReference type="Pfam" id="PF11698">
    <property type="entry name" value="V-ATPase_H_C"/>
    <property type="match status" value="1"/>
</dbReference>
<organism evidence="7 8">
    <name type="scientific">Friedmanniomyces endolithicus</name>
    <dbReference type="NCBI Taxonomy" id="329885"/>
    <lineage>
        <taxon>Eukaryota</taxon>
        <taxon>Fungi</taxon>
        <taxon>Dikarya</taxon>
        <taxon>Ascomycota</taxon>
        <taxon>Pezizomycotina</taxon>
        <taxon>Dothideomycetes</taxon>
        <taxon>Dothideomycetidae</taxon>
        <taxon>Mycosphaerellales</taxon>
        <taxon>Teratosphaeriaceae</taxon>
        <taxon>Friedmanniomyces</taxon>
    </lineage>
</organism>
<accession>A0A4U0UV28</accession>
<keyword evidence="4 5" id="KW-0406">Ion transport</keyword>
<dbReference type="InterPro" id="IPR011989">
    <property type="entry name" value="ARM-like"/>
</dbReference>